<organism evidence="5 6">
    <name type="scientific">Coptis chinensis</name>
    <dbReference type="NCBI Taxonomy" id="261450"/>
    <lineage>
        <taxon>Eukaryota</taxon>
        <taxon>Viridiplantae</taxon>
        <taxon>Streptophyta</taxon>
        <taxon>Embryophyta</taxon>
        <taxon>Tracheophyta</taxon>
        <taxon>Spermatophyta</taxon>
        <taxon>Magnoliopsida</taxon>
        <taxon>Ranunculales</taxon>
        <taxon>Ranunculaceae</taxon>
        <taxon>Coptidoideae</taxon>
        <taxon>Coptis</taxon>
    </lineage>
</organism>
<dbReference type="Pfam" id="PF00332">
    <property type="entry name" value="Glyco_hydro_17"/>
    <property type="match status" value="2"/>
</dbReference>
<dbReference type="PANTHER" id="PTHR32227">
    <property type="entry name" value="GLUCAN ENDO-1,3-BETA-GLUCOSIDASE BG1-RELATED-RELATED"/>
    <property type="match status" value="1"/>
</dbReference>
<evidence type="ECO:0000313" key="5">
    <source>
        <dbReference type="EMBL" id="KAF9599069.1"/>
    </source>
</evidence>
<gene>
    <name evidence="5" type="ORF">IFM89_033676</name>
</gene>
<evidence type="ECO:0000256" key="3">
    <source>
        <dbReference type="ARBA" id="ARBA00023295"/>
    </source>
</evidence>
<dbReference type="OrthoDB" id="941679at2759"/>
<dbReference type="Proteomes" id="UP000631114">
    <property type="component" value="Unassembled WGS sequence"/>
</dbReference>
<dbReference type="Gene3D" id="3.20.20.80">
    <property type="entry name" value="Glycosidases"/>
    <property type="match status" value="3"/>
</dbReference>
<proteinExistence type="inferred from homology"/>
<name>A0A835HGN7_9MAGN</name>
<dbReference type="InterPro" id="IPR000490">
    <property type="entry name" value="Glyco_hydro_17"/>
</dbReference>
<dbReference type="EMBL" id="JADFTS010000007">
    <property type="protein sequence ID" value="KAF9599069.1"/>
    <property type="molecule type" value="Genomic_DNA"/>
</dbReference>
<accession>A0A835HGN7</accession>
<evidence type="ECO:0000256" key="2">
    <source>
        <dbReference type="ARBA" id="ARBA00022801"/>
    </source>
</evidence>
<evidence type="ECO:0008006" key="7">
    <source>
        <dbReference type="Google" id="ProtNLM"/>
    </source>
</evidence>
<dbReference type="GO" id="GO:0004553">
    <property type="term" value="F:hydrolase activity, hydrolyzing O-glycosyl compounds"/>
    <property type="evidence" value="ECO:0007669"/>
    <property type="project" value="InterPro"/>
</dbReference>
<evidence type="ECO:0000256" key="1">
    <source>
        <dbReference type="ARBA" id="ARBA00008773"/>
    </source>
</evidence>
<dbReference type="InterPro" id="IPR017853">
    <property type="entry name" value="GH"/>
</dbReference>
<reference evidence="5 6" key="1">
    <citation type="submission" date="2020-10" db="EMBL/GenBank/DDBJ databases">
        <title>The Coptis chinensis genome and diversification of protoberbering-type alkaloids.</title>
        <authorList>
            <person name="Wang B."/>
            <person name="Shu S."/>
            <person name="Song C."/>
            <person name="Liu Y."/>
        </authorList>
    </citation>
    <scope>NUCLEOTIDE SEQUENCE [LARGE SCALE GENOMIC DNA]</scope>
    <source>
        <strain evidence="5">HL-2020</strain>
        <tissue evidence="5">Leaf</tissue>
    </source>
</reference>
<protein>
    <recommendedName>
        <fullName evidence="7">Glucan endo-1,3-beta-D-glucosidase</fullName>
    </recommendedName>
</protein>
<sequence length="346" mass="39480">MYFQVDMPRCQGAFVGINIGTESRNLTVPVDVVSILKARQITNVRLFDADRRMLIALANTGVEVLTTILHAAFMLVPAMNRLHHALVASNLSFQVKVSSPQSMIDRPFPPSTAIFNSTWNSTIYQFLQFLKKTRSFYMLNAYPYYGYTDRDDIFPIDTQFLWAWLGGTNEPAATIENAEAYNNNLIRWVLNNSGPPSQPSVLVSTYIYEMFNEDSRPCPVSKKNWGMLYTNGTAVYPFRLNYSDIIYGNSSKGVFCTTKEDADPSSLEASLDWAYGCVDLVTRAAMSQSFEKTGRNEDVAQAVILEKWDVRRWFFQRDVTVNEAFQFGQAIWDFSRKKIVRQIQVK</sequence>
<dbReference type="InterPro" id="IPR044965">
    <property type="entry name" value="Glyco_hydro_17_plant"/>
</dbReference>
<dbReference type="GO" id="GO:0005975">
    <property type="term" value="P:carbohydrate metabolic process"/>
    <property type="evidence" value="ECO:0007669"/>
    <property type="project" value="InterPro"/>
</dbReference>
<keyword evidence="2" id="KW-0378">Hydrolase</keyword>
<keyword evidence="6" id="KW-1185">Reference proteome</keyword>
<keyword evidence="3" id="KW-0326">Glycosidase</keyword>
<dbReference type="AlphaFoldDB" id="A0A835HGN7"/>
<evidence type="ECO:0000313" key="6">
    <source>
        <dbReference type="Proteomes" id="UP000631114"/>
    </source>
</evidence>
<comment type="similarity">
    <text evidence="1 4">Belongs to the glycosyl hydrolase 17 family.</text>
</comment>
<evidence type="ECO:0000256" key="4">
    <source>
        <dbReference type="RuleBase" id="RU004335"/>
    </source>
</evidence>
<dbReference type="SUPFAM" id="SSF51445">
    <property type="entry name" value="(Trans)glycosidases"/>
    <property type="match status" value="1"/>
</dbReference>
<comment type="caution">
    <text evidence="5">The sequence shown here is derived from an EMBL/GenBank/DDBJ whole genome shotgun (WGS) entry which is preliminary data.</text>
</comment>